<name>A0A4R4UNE8_9PSEU</name>
<accession>A0A4R4UNE8</accession>
<dbReference type="AlphaFoldDB" id="A0A4R4UNE8"/>
<dbReference type="PANTHER" id="PTHR38011:SF7">
    <property type="entry name" value="2,5-DIAMINO-6-RIBOSYLAMINO-4(3H)-PYRIMIDINONE 5'-PHOSPHATE REDUCTASE"/>
    <property type="match status" value="1"/>
</dbReference>
<keyword evidence="3" id="KW-0560">Oxidoreductase</keyword>
<dbReference type="GO" id="GO:0009231">
    <property type="term" value="P:riboflavin biosynthetic process"/>
    <property type="evidence" value="ECO:0007669"/>
    <property type="project" value="InterPro"/>
</dbReference>
<evidence type="ECO:0000259" key="4">
    <source>
        <dbReference type="Pfam" id="PF01872"/>
    </source>
</evidence>
<feature type="domain" description="Bacterial bifunctional deaminase-reductase C-terminal" evidence="4">
    <location>
        <begin position="31"/>
        <end position="236"/>
    </location>
</feature>
<dbReference type="Gene3D" id="3.40.430.10">
    <property type="entry name" value="Dihydrofolate Reductase, subunit A"/>
    <property type="match status" value="1"/>
</dbReference>
<dbReference type="PANTHER" id="PTHR38011">
    <property type="entry name" value="DIHYDROFOLATE REDUCTASE FAMILY PROTEIN (AFU_ORTHOLOGUE AFUA_8G06820)"/>
    <property type="match status" value="1"/>
</dbReference>
<keyword evidence="2" id="KW-0521">NADP</keyword>
<dbReference type="RefSeq" id="WP_132621683.1">
    <property type="nucleotide sequence ID" value="NZ_SMKV01000009.1"/>
</dbReference>
<comment type="pathway">
    <text evidence="1">Cofactor biosynthesis; riboflavin biosynthesis.</text>
</comment>
<evidence type="ECO:0000256" key="1">
    <source>
        <dbReference type="ARBA" id="ARBA00005104"/>
    </source>
</evidence>
<dbReference type="Proteomes" id="UP000294744">
    <property type="component" value="Unassembled WGS sequence"/>
</dbReference>
<reference evidence="5 6" key="1">
    <citation type="submission" date="2019-03" db="EMBL/GenBank/DDBJ databases">
        <title>Draft genome sequences of novel Actinobacteria.</title>
        <authorList>
            <person name="Sahin N."/>
            <person name="Ay H."/>
            <person name="Saygin H."/>
        </authorList>
    </citation>
    <scope>NUCLEOTIDE SEQUENCE [LARGE SCALE GENOMIC DNA]</scope>
    <source>
        <strain evidence="5 6">16K404</strain>
    </source>
</reference>
<sequence length="248" mass="26100">MYRLWPPDEAGNVDRAELERLYGYPDGESKWLAVNFVSSADGAVEVAGRSGGLTNAADREVYPLGSDLADVILVGSNTAVIEEFRGIEPDEDQAELRERHGLAPIPRIAVVTSGRTLPPDAPVISDAQVPTIVITSGSAPRELREQWEAAGAEVVLAGGSEVDLAAATAALEQRGLRRIHCDGGPRLFGSLLEAGAVDELRLTISPLLVSGTAGRIAKGAGIDPARLSLASVLAQDDTLLVRYLVSNS</sequence>
<evidence type="ECO:0000256" key="3">
    <source>
        <dbReference type="ARBA" id="ARBA00023002"/>
    </source>
</evidence>
<evidence type="ECO:0000256" key="2">
    <source>
        <dbReference type="ARBA" id="ARBA00022857"/>
    </source>
</evidence>
<dbReference type="EMBL" id="SMKV01000009">
    <property type="protein sequence ID" value="TDC93637.1"/>
    <property type="molecule type" value="Genomic_DNA"/>
</dbReference>
<keyword evidence="6" id="KW-1185">Reference proteome</keyword>
<dbReference type="GO" id="GO:0008703">
    <property type="term" value="F:5-amino-6-(5-phosphoribosylamino)uracil reductase activity"/>
    <property type="evidence" value="ECO:0007669"/>
    <property type="project" value="InterPro"/>
</dbReference>
<dbReference type="InterPro" id="IPR050765">
    <property type="entry name" value="Riboflavin_Biosynth_HTPR"/>
</dbReference>
<dbReference type="SUPFAM" id="SSF53597">
    <property type="entry name" value="Dihydrofolate reductase-like"/>
    <property type="match status" value="1"/>
</dbReference>
<dbReference type="OrthoDB" id="5243299at2"/>
<dbReference type="Pfam" id="PF01872">
    <property type="entry name" value="RibD_C"/>
    <property type="match status" value="1"/>
</dbReference>
<comment type="caution">
    <text evidence="5">The sequence shown here is derived from an EMBL/GenBank/DDBJ whole genome shotgun (WGS) entry which is preliminary data.</text>
</comment>
<dbReference type="InterPro" id="IPR002734">
    <property type="entry name" value="RibDG_C"/>
</dbReference>
<organism evidence="5 6">
    <name type="scientific">Saccharopolyspora aridisoli</name>
    <dbReference type="NCBI Taxonomy" id="2530385"/>
    <lineage>
        <taxon>Bacteria</taxon>
        <taxon>Bacillati</taxon>
        <taxon>Actinomycetota</taxon>
        <taxon>Actinomycetes</taxon>
        <taxon>Pseudonocardiales</taxon>
        <taxon>Pseudonocardiaceae</taxon>
        <taxon>Saccharopolyspora</taxon>
    </lineage>
</organism>
<gene>
    <name evidence="5" type="ORF">E1161_09365</name>
</gene>
<proteinExistence type="predicted"/>
<dbReference type="InterPro" id="IPR024072">
    <property type="entry name" value="DHFR-like_dom_sf"/>
</dbReference>
<evidence type="ECO:0000313" key="5">
    <source>
        <dbReference type="EMBL" id="TDC93637.1"/>
    </source>
</evidence>
<evidence type="ECO:0000313" key="6">
    <source>
        <dbReference type="Proteomes" id="UP000294744"/>
    </source>
</evidence>
<protein>
    <submittedName>
        <fullName evidence="5">Pyrimidine reductase family protein</fullName>
    </submittedName>
</protein>